<comment type="caution">
    <text evidence="2">The sequence shown here is derived from an EMBL/GenBank/DDBJ whole genome shotgun (WGS) entry which is preliminary data.</text>
</comment>
<reference evidence="2 3" key="1">
    <citation type="submission" date="2019-06" db="EMBL/GenBank/DDBJ databases">
        <title>Whole genome sequence for Cellvibrionaceae sp. R142.</title>
        <authorList>
            <person name="Wang G."/>
        </authorList>
    </citation>
    <scope>NUCLEOTIDE SEQUENCE [LARGE SCALE GENOMIC DNA]</scope>
    <source>
        <strain evidence="2 3">R142</strain>
    </source>
</reference>
<dbReference type="Proteomes" id="UP000319732">
    <property type="component" value="Unassembled WGS sequence"/>
</dbReference>
<evidence type="ECO:0000259" key="1">
    <source>
        <dbReference type="Pfam" id="PF20598"/>
    </source>
</evidence>
<evidence type="ECO:0000313" key="3">
    <source>
        <dbReference type="Proteomes" id="UP000319732"/>
    </source>
</evidence>
<keyword evidence="2" id="KW-0378">Hydrolase</keyword>
<evidence type="ECO:0000313" key="2">
    <source>
        <dbReference type="EMBL" id="TQV66927.1"/>
    </source>
</evidence>
<feature type="domain" description="DUF6795" evidence="1">
    <location>
        <begin position="15"/>
        <end position="116"/>
    </location>
</feature>
<dbReference type="GO" id="GO:0004180">
    <property type="term" value="F:carboxypeptidase activity"/>
    <property type="evidence" value="ECO:0007669"/>
    <property type="project" value="UniProtKB-KW"/>
</dbReference>
<keyword evidence="3" id="KW-1185">Reference proteome</keyword>
<dbReference type="InterPro" id="IPR046474">
    <property type="entry name" value="DUF6795"/>
</dbReference>
<proteinExistence type="predicted"/>
<keyword evidence="2" id="KW-0121">Carboxypeptidase</keyword>
<dbReference type="InterPro" id="IPR008969">
    <property type="entry name" value="CarboxyPept-like_regulatory"/>
</dbReference>
<keyword evidence="2" id="KW-0645">Protease</keyword>
<dbReference type="EMBL" id="VHSG01000038">
    <property type="protein sequence ID" value="TQV66927.1"/>
    <property type="molecule type" value="Genomic_DNA"/>
</dbReference>
<name>A0A545SPQ1_9GAMM</name>
<accession>A0A545SPQ1</accession>
<dbReference type="AlphaFoldDB" id="A0A545SPQ1"/>
<dbReference type="SUPFAM" id="SSF49464">
    <property type="entry name" value="Carboxypeptidase regulatory domain-like"/>
    <property type="match status" value="1"/>
</dbReference>
<gene>
    <name evidence="2" type="ORF">FKG94_26605</name>
</gene>
<dbReference type="Pfam" id="PF20598">
    <property type="entry name" value="DUF6795"/>
    <property type="match status" value="1"/>
</dbReference>
<protein>
    <submittedName>
        <fullName evidence="2">Carboxypeptidase regulatory-like domain-containing protein</fullName>
    </submittedName>
</protein>
<sequence length="134" mass="15445">MSIFDVGKACVFSEVSGVVTYRGEPVPGATVRRIAKWQKEKQDSTTTDADGRFHFEPMYQRSAVKLIPAEFVAHQRLLIEHQGEEVLLWFTTKRSTEENSELNGKPLKFTCELTNEPRFDRNYRASIKTLCTWD</sequence>
<dbReference type="Gene3D" id="2.60.40.1120">
    <property type="entry name" value="Carboxypeptidase-like, regulatory domain"/>
    <property type="match status" value="1"/>
</dbReference>
<organism evidence="2 3">
    <name type="scientific">Exilibacterium tricleocarpae</name>
    <dbReference type="NCBI Taxonomy" id="2591008"/>
    <lineage>
        <taxon>Bacteria</taxon>
        <taxon>Pseudomonadati</taxon>
        <taxon>Pseudomonadota</taxon>
        <taxon>Gammaproteobacteria</taxon>
        <taxon>Cellvibrionales</taxon>
        <taxon>Cellvibrionaceae</taxon>
        <taxon>Exilibacterium</taxon>
    </lineage>
</organism>